<evidence type="ECO:0000313" key="7">
    <source>
        <dbReference type="Proteomes" id="UP000027725"/>
    </source>
</evidence>
<dbReference type="GO" id="GO:0000976">
    <property type="term" value="F:transcription cis-regulatory region binding"/>
    <property type="evidence" value="ECO:0007669"/>
    <property type="project" value="TreeGrafter"/>
</dbReference>
<evidence type="ECO:0000313" key="6">
    <source>
        <dbReference type="EMBL" id="KEP68994.1"/>
    </source>
</evidence>
<dbReference type="Proteomes" id="UP000027725">
    <property type="component" value="Unassembled WGS sequence"/>
</dbReference>
<keyword evidence="1" id="KW-0805">Transcription regulation</keyword>
<keyword evidence="3" id="KW-0804">Transcription</keyword>
<sequence>MATCSLRERRRRETSREIQKTAIELALDLGLDEVTTDMISQRAGISARTFFNYYPNKIAAIAGDPPRFEGDYVEIFLSGAGPLTEDLKIFLSAHLRQVTFHPAMMDKFTQLLRQEPKVRDLHDIGLDGLRKDLARIIESRLPSPGVLTGQFLAQVLIGFIKILIEDWSAHPEDSLEQRLENRWPQFLAALKAITT</sequence>
<dbReference type="InterPro" id="IPR050109">
    <property type="entry name" value="HTH-type_TetR-like_transc_reg"/>
</dbReference>
<proteinExistence type="predicted"/>
<gene>
    <name evidence="6" type="ORF">DL1_07880</name>
</gene>
<dbReference type="SUPFAM" id="SSF46689">
    <property type="entry name" value="Homeodomain-like"/>
    <property type="match status" value="1"/>
</dbReference>
<reference evidence="6 7" key="1">
    <citation type="submission" date="2014-03" db="EMBL/GenBank/DDBJ databases">
        <title>The draft genome sequence of Thioclava dalianensis DLFJ1-1.</title>
        <authorList>
            <person name="Lai Q."/>
            <person name="Shao Z."/>
        </authorList>
    </citation>
    <scope>NUCLEOTIDE SEQUENCE [LARGE SCALE GENOMIC DNA]</scope>
    <source>
        <strain evidence="6 7">DLFJ1-1</strain>
    </source>
</reference>
<dbReference type="AlphaFoldDB" id="A0A074TBB0"/>
<evidence type="ECO:0000256" key="2">
    <source>
        <dbReference type="ARBA" id="ARBA00023125"/>
    </source>
</evidence>
<evidence type="ECO:0000256" key="3">
    <source>
        <dbReference type="ARBA" id="ARBA00023163"/>
    </source>
</evidence>
<keyword evidence="7" id="KW-1185">Reference proteome</keyword>
<evidence type="ECO:0000259" key="5">
    <source>
        <dbReference type="PROSITE" id="PS50977"/>
    </source>
</evidence>
<protein>
    <submittedName>
        <fullName evidence="6">TetR family transcriptional regulator</fullName>
    </submittedName>
</protein>
<dbReference type="EMBL" id="JHEH01000020">
    <property type="protein sequence ID" value="KEP68994.1"/>
    <property type="molecule type" value="Genomic_DNA"/>
</dbReference>
<feature type="DNA-binding region" description="H-T-H motif" evidence="4">
    <location>
        <begin position="35"/>
        <end position="54"/>
    </location>
</feature>
<comment type="caution">
    <text evidence="6">The sequence shown here is derived from an EMBL/GenBank/DDBJ whole genome shotgun (WGS) entry which is preliminary data.</text>
</comment>
<evidence type="ECO:0000256" key="1">
    <source>
        <dbReference type="ARBA" id="ARBA00023015"/>
    </source>
</evidence>
<dbReference type="GO" id="GO:0003700">
    <property type="term" value="F:DNA-binding transcription factor activity"/>
    <property type="evidence" value="ECO:0007669"/>
    <property type="project" value="TreeGrafter"/>
</dbReference>
<dbReference type="PANTHER" id="PTHR30055:SF234">
    <property type="entry name" value="HTH-TYPE TRANSCRIPTIONAL REGULATOR BETI"/>
    <property type="match status" value="1"/>
</dbReference>
<dbReference type="Pfam" id="PF00440">
    <property type="entry name" value="TetR_N"/>
    <property type="match status" value="1"/>
</dbReference>
<dbReference type="Gene3D" id="1.10.357.10">
    <property type="entry name" value="Tetracycline Repressor, domain 2"/>
    <property type="match status" value="1"/>
</dbReference>
<dbReference type="PROSITE" id="PS50977">
    <property type="entry name" value="HTH_TETR_2"/>
    <property type="match status" value="1"/>
</dbReference>
<dbReference type="InterPro" id="IPR009057">
    <property type="entry name" value="Homeodomain-like_sf"/>
</dbReference>
<dbReference type="PANTHER" id="PTHR30055">
    <property type="entry name" value="HTH-TYPE TRANSCRIPTIONAL REGULATOR RUTR"/>
    <property type="match status" value="1"/>
</dbReference>
<evidence type="ECO:0000256" key="4">
    <source>
        <dbReference type="PROSITE-ProRule" id="PRU00335"/>
    </source>
</evidence>
<dbReference type="STRING" id="1185766.SAMN05216224_1113"/>
<organism evidence="6 7">
    <name type="scientific">Thioclava dalianensis</name>
    <dbReference type="NCBI Taxonomy" id="1185766"/>
    <lineage>
        <taxon>Bacteria</taxon>
        <taxon>Pseudomonadati</taxon>
        <taxon>Pseudomonadota</taxon>
        <taxon>Alphaproteobacteria</taxon>
        <taxon>Rhodobacterales</taxon>
        <taxon>Paracoccaceae</taxon>
        <taxon>Thioclava</taxon>
    </lineage>
</organism>
<feature type="domain" description="HTH tetR-type" evidence="5">
    <location>
        <begin position="12"/>
        <end position="72"/>
    </location>
</feature>
<dbReference type="eggNOG" id="COG1309">
    <property type="taxonomic scope" value="Bacteria"/>
</dbReference>
<accession>A0A074TBB0</accession>
<keyword evidence="2 4" id="KW-0238">DNA-binding</keyword>
<name>A0A074TBB0_9RHOB</name>
<dbReference type="InterPro" id="IPR001647">
    <property type="entry name" value="HTH_TetR"/>
</dbReference>